<evidence type="ECO:0000259" key="1">
    <source>
        <dbReference type="PROSITE" id="PS51707"/>
    </source>
</evidence>
<dbReference type="PANTHER" id="PTHR21028">
    <property type="entry name" value="SI:CH211-156B7.4"/>
    <property type="match status" value="1"/>
</dbReference>
<feature type="domain" description="CYTH" evidence="1">
    <location>
        <begin position="8"/>
        <end position="179"/>
    </location>
</feature>
<protein>
    <submittedName>
        <fullName evidence="2">CYTH domain-containing protein</fullName>
    </submittedName>
</protein>
<dbReference type="InterPro" id="IPR033469">
    <property type="entry name" value="CYTH-like_dom_sf"/>
</dbReference>
<evidence type="ECO:0000313" key="3">
    <source>
        <dbReference type="Proteomes" id="UP000650477"/>
    </source>
</evidence>
<organism evidence="2 3">
    <name type="scientific">Morganella morganii</name>
    <name type="common">Proteus morganii</name>
    <dbReference type="NCBI Taxonomy" id="582"/>
    <lineage>
        <taxon>Bacteria</taxon>
        <taxon>Pseudomonadati</taxon>
        <taxon>Pseudomonadota</taxon>
        <taxon>Gammaproteobacteria</taxon>
        <taxon>Enterobacterales</taxon>
        <taxon>Morganellaceae</taxon>
        <taxon>Morganella</taxon>
    </lineage>
</organism>
<dbReference type="PROSITE" id="PS51707">
    <property type="entry name" value="CYTH"/>
    <property type="match status" value="1"/>
</dbReference>
<dbReference type="InterPro" id="IPR023577">
    <property type="entry name" value="CYTH_domain"/>
</dbReference>
<sequence>MSNHFDGKYEAEIKYRLADHSAFLSQLSTMHAEPFVVNNEETDWFFDTQQTHLADGNVSMSVRTMTPSGIKLWIVKGPAASECKAINIDDHEHVRNMLLTLGYRCTMTLTKTRSVWFLGDIHITLDHINGAGWFAEFAIMTHDETKLAEYRERLREKAAEFGLTDDIIEKQSYKQLVSSMQKNNCNAE</sequence>
<dbReference type="SMART" id="SM01118">
    <property type="entry name" value="CYTH"/>
    <property type="match status" value="1"/>
</dbReference>
<gene>
    <name evidence="2" type="ORF">CYG68_18740</name>
</gene>
<dbReference type="RefSeq" id="WP_064483077.1">
    <property type="nucleotide sequence ID" value="NZ_CAXOPK010000001.1"/>
</dbReference>
<dbReference type="Gene3D" id="2.40.320.10">
    <property type="entry name" value="Hypothetical Protein Pfu-838710-001"/>
    <property type="match status" value="1"/>
</dbReference>
<dbReference type="PANTHER" id="PTHR21028:SF2">
    <property type="entry name" value="CYTH DOMAIN-CONTAINING PROTEIN"/>
    <property type="match status" value="1"/>
</dbReference>
<dbReference type="EMBL" id="PKLF01000025">
    <property type="protein sequence ID" value="MBE8614404.1"/>
    <property type="molecule type" value="Genomic_DNA"/>
</dbReference>
<dbReference type="CDD" id="cd07890">
    <property type="entry name" value="CYTH-like_AC_IV-like"/>
    <property type="match status" value="1"/>
</dbReference>
<accession>A0A8I0Q554</accession>
<dbReference type="SUPFAM" id="SSF55154">
    <property type="entry name" value="CYTH-like phosphatases"/>
    <property type="match status" value="1"/>
</dbReference>
<dbReference type="InterPro" id="IPR008173">
    <property type="entry name" value="Adenylyl_cyclase_CyaB"/>
</dbReference>
<name>A0A8I0Q554_MORMO</name>
<dbReference type="Pfam" id="PF01928">
    <property type="entry name" value="CYTH"/>
    <property type="match status" value="1"/>
</dbReference>
<dbReference type="Proteomes" id="UP000650477">
    <property type="component" value="Unassembled WGS sequence"/>
</dbReference>
<comment type="caution">
    <text evidence="2">The sequence shown here is derived from an EMBL/GenBank/DDBJ whole genome shotgun (WGS) entry which is preliminary data.</text>
</comment>
<proteinExistence type="predicted"/>
<reference evidence="2" key="1">
    <citation type="submission" date="2017-12" db="EMBL/GenBank/DDBJ databases">
        <title>Genome sequencing and analysis.</title>
        <authorList>
            <person name="Huang Y.-T."/>
        </authorList>
    </citation>
    <scope>NUCLEOTIDE SEQUENCE</scope>
    <source>
        <strain evidence="2">VGH116</strain>
    </source>
</reference>
<evidence type="ECO:0000313" key="2">
    <source>
        <dbReference type="EMBL" id="MBE8614404.1"/>
    </source>
</evidence>
<dbReference type="AlphaFoldDB" id="A0A8I0Q554"/>